<keyword evidence="11" id="KW-1185">Reference proteome</keyword>
<dbReference type="GO" id="GO:0103118">
    <property type="term" value="F:UDP-3-O-[(3R)-3-hydroxyacyl]-glucosamine N-acyltransferase activity"/>
    <property type="evidence" value="ECO:0007669"/>
    <property type="project" value="UniProtKB-EC"/>
</dbReference>
<evidence type="ECO:0000256" key="6">
    <source>
        <dbReference type="ARBA" id="ARBA00023315"/>
    </source>
</evidence>
<dbReference type="Gene3D" id="2.160.10.10">
    <property type="entry name" value="Hexapeptide repeat proteins"/>
    <property type="match status" value="1"/>
</dbReference>
<dbReference type="Gene3D" id="3.40.1390.10">
    <property type="entry name" value="MurE/MurF, N-terminal domain"/>
    <property type="match status" value="1"/>
</dbReference>
<evidence type="ECO:0000259" key="9">
    <source>
        <dbReference type="Pfam" id="PF25087"/>
    </source>
</evidence>
<protein>
    <recommendedName>
        <fullName evidence="7">UDP-3-O-acylglucosamine N-acyltransferase</fullName>
        <ecNumber evidence="7">2.3.1.191</ecNumber>
    </recommendedName>
</protein>
<evidence type="ECO:0000256" key="4">
    <source>
        <dbReference type="ARBA" id="ARBA00022737"/>
    </source>
</evidence>
<evidence type="ECO:0000313" key="10">
    <source>
        <dbReference type="EMBL" id="SFI82469.1"/>
    </source>
</evidence>
<dbReference type="UniPathway" id="UPA00973"/>
<dbReference type="RefSeq" id="WP_090677640.1">
    <property type="nucleotide sequence ID" value="NZ_FORU01000001.1"/>
</dbReference>
<dbReference type="EMBL" id="FORU01000001">
    <property type="protein sequence ID" value="SFI82469.1"/>
    <property type="molecule type" value="Genomic_DNA"/>
</dbReference>
<evidence type="ECO:0000256" key="2">
    <source>
        <dbReference type="ARBA" id="ARBA00022556"/>
    </source>
</evidence>
<comment type="subunit">
    <text evidence="7">Homotrimer.</text>
</comment>
<dbReference type="GO" id="GO:0009245">
    <property type="term" value="P:lipid A biosynthetic process"/>
    <property type="evidence" value="ECO:0007669"/>
    <property type="project" value="UniProtKB-UniRule"/>
</dbReference>
<evidence type="ECO:0000256" key="7">
    <source>
        <dbReference type="HAMAP-Rule" id="MF_00523"/>
    </source>
</evidence>
<comment type="function">
    <text evidence="7">Catalyzes the N-acylation of UDP-3-O-acylglucosamine using 3-hydroxyacyl-ACP as the acyl donor. Is involved in the biosynthesis of lipid A, a phosphorylated glycolipid that anchors the lipopolysaccharide to the outer membrane of the cell.</text>
</comment>
<keyword evidence="2 7" id="KW-0441">Lipid A biosynthesis</keyword>
<keyword evidence="6 7" id="KW-0012">Acyltransferase</keyword>
<evidence type="ECO:0000313" key="11">
    <source>
        <dbReference type="Proteomes" id="UP000243887"/>
    </source>
</evidence>
<dbReference type="OrthoDB" id="9784739at2"/>
<dbReference type="InterPro" id="IPR018357">
    <property type="entry name" value="Hexapep_transf_CS"/>
</dbReference>
<dbReference type="InterPro" id="IPR056729">
    <property type="entry name" value="GMPPB_C"/>
</dbReference>
<evidence type="ECO:0000259" key="8">
    <source>
        <dbReference type="Pfam" id="PF04613"/>
    </source>
</evidence>
<dbReference type="InterPro" id="IPR011004">
    <property type="entry name" value="Trimer_LpxA-like_sf"/>
</dbReference>
<dbReference type="STRING" id="1150112.SAMN04487893_101265"/>
<dbReference type="EC" id="2.3.1.191" evidence="7"/>
<dbReference type="Pfam" id="PF25087">
    <property type="entry name" value="GMPPB_C"/>
    <property type="match status" value="1"/>
</dbReference>
<name>A0A1I3LCI0_9FLAO</name>
<keyword evidence="3 7" id="KW-0808">Transferase</keyword>
<gene>
    <name evidence="7" type="primary">lpxD</name>
    <name evidence="10" type="ORF">SAMN04487893_101265</name>
</gene>
<dbReference type="Proteomes" id="UP000243887">
    <property type="component" value="Unassembled WGS sequence"/>
</dbReference>
<proteinExistence type="inferred from homology"/>
<dbReference type="InterPro" id="IPR007691">
    <property type="entry name" value="LpxD"/>
</dbReference>
<dbReference type="PROSITE" id="PS00101">
    <property type="entry name" value="HEXAPEP_TRANSFERASES"/>
    <property type="match status" value="1"/>
</dbReference>
<dbReference type="PANTHER" id="PTHR43378">
    <property type="entry name" value="UDP-3-O-ACYLGLUCOSAMINE N-ACYLTRANSFERASE"/>
    <property type="match status" value="1"/>
</dbReference>
<comment type="similarity">
    <text evidence="7">Belongs to the transferase hexapeptide repeat family. LpxD subfamily.</text>
</comment>
<dbReference type="CDD" id="cd03352">
    <property type="entry name" value="LbH_LpxD"/>
    <property type="match status" value="1"/>
</dbReference>
<feature type="domain" description="Mannose-1-phosphate guanyltransferase C-terminal" evidence="9">
    <location>
        <begin position="104"/>
        <end position="184"/>
    </location>
</feature>
<reference evidence="11" key="1">
    <citation type="submission" date="2016-10" db="EMBL/GenBank/DDBJ databases">
        <authorList>
            <person name="Varghese N."/>
            <person name="Submissions S."/>
        </authorList>
    </citation>
    <scope>NUCLEOTIDE SEQUENCE [LARGE SCALE GENOMIC DNA]</scope>
    <source>
        <strain evidence="11">DSM 26542</strain>
    </source>
</reference>
<dbReference type="HAMAP" id="MF_00523">
    <property type="entry name" value="LpxD"/>
    <property type="match status" value="1"/>
</dbReference>
<keyword evidence="1 7" id="KW-0444">Lipid biosynthesis</keyword>
<comment type="pathway">
    <text evidence="7">Bacterial outer membrane biogenesis; LPS lipid A biosynthesis.</text>
</comment>
<keyword evidence="4 7" id="KW-0677">Repeat</keyword>
<dbReference type="GO" id="GO:0016410">
    <property type="term" value="F:N-acyltransferase activity"/>
    <property type="evidence" value="ECO:0007669"/>
    <property type="project" value="InterPro"/>
</dbReference>
<feature type="domain" description="UDP-3-O-[3-hydroxymyristoyl] glucosamine N-acyltransferase non-repeat region" evidence="8">
    <location>
        <begin position="25"/>
        <end position="90"/>
    </location>
</feature>
<comment type="catalytic activity">
    <reaction evidence="7">
        <text>a UDP-3-O-[(3R)-3-hydroxyacyl]-alpha-D-glucosamine + a (3R)-hydroxyacyl-[ACP] = a UDP-2-N,3-O-bis[(3R)-3-hydroxyacyl]-alpha-D-glucosamine + holo-[ACP] + H(+)</text>
        <dbReference type="Rhea" id="RHEA:53836"/>
        <dbReference type="Rhea" id="RHEA-COMP:9685"/>
        <dbReference type="Rhea" id="RHEA-COMP:9945"/>
        <dbReference type="ChEBI" id="CHEBI:15378"/>
        <dbReference type="ChEBI" id="CHEBI:64479"/>
        <dbReference type="ChEBI" id="CHEBI:78827"/>
        <dbReference type="ChEBI" id="CHEBI:137740"/>
        <dbReference type="ChEBI" id="CHEBI:137748"/>
        <dbReference type="EC" id="2.3.1.191"/>
    </reaction>
</comment>
<evidence type="ECO:0000256" key="3">
    <source>
        <dbReference type="ARBA" id="ARBA00022679"/>
    </source>
</evidence>
<dbReference type="NCBIfam" id="NF002060">
    <property type="entry name" value="PRK00892.1"/>
    <property type="match status" value="1"/>
</dbReference>
<dbReference type="SUPFAM" id="SSF51161">
    <property type="entry name" value="Trimeric LpxA-like enzymes"/>
    <property type="match status" value="1"/>
</dbReference>
<accession>A0A1I3LCI0</accession>
<dbReference type="PANTHER" id="PTHR43378:SF2">
    <property type="entry name" value="UDP-3-O-ACYLGLUCOSAMINE N-ACYLTRANSFERASE 1, MITOCHONDRIAL-RELATED"/>
    <property type="match status" value="1"/>
</dbReference>
<evidence type="ECO:0000256" key="1">
    <source>
        <dbReference type="ARBA" id="ARBA00022516"/>
    </source>
</evidence>
<keyword evidence="5 7" id="KW-0443">Lipid metabolism</keyword>
<dbReference type="AlphaFoldDB" id="A0A1I3LCI0"/>
<sequence>MKSYSIEEINELLNGIIIGNTIEKIKSAEQLDKAVAGQISFIGNKRYENLWDNSKASVAIVGQDISIEPGDNRAFIKVKNVDIALAQLLEFFAPKLPVFEPRIHPTAYIDSTAELSEDTCVGAGAYIGARVKLGKGVMIFPNATILEDSIIGDKTTIWSGAVIRERSQLGSECIIHPNAVIGADGFGFTPSETGLVKIPQIGNVVIGNQVEIGANSCVDRGKFSATIIGNGCKIDNLVQIGHNCVLGQFCIMAGSSGLAGSVTLGDFVVIGGSASIKDHVTIGSGAVVGAGSGVTGNIEAGKTVLGYPAVEAKNALKQWAILKRLVKDYGVKPQ</sequence>
<organism evidence="10 11">
    <name type="scientific">Myroides guanonis</name>
    <dbReference type="NCBI Taxonomy" id="1150112"/>
    <lineage>
        <taxon>Bacteria</taxon>
        <taxon>Pseudomonadati</taxon>
        <taxon>Bacteroidota</taxon>
        <taxon>Flavobacteriia</taxon>
        <taxon>Flavobacteriales</taxon>
        <taxon>Flavobacteriaceae</taxon>
        <taxon>Myroides</taxon>
    </lineage>
</organism>
<feature type="active site" description="Proton acceptor" evidence="7">
    <location>
        <position position="242"/>
    </location>
</feature>
<evidence type="ECO:0000256" key="5">
    <source>
        <dbReference type="ARBA" id="ARBA00023098"/>
    </source>
</evidence>
<dbReference type="GO" id="GO:0016020">
    <property type="term" value="C:membrane"/>
    <property type="evidence" value="ECO:0007669"/>
    <property type="project" value="GOC"/>
</dbReference>
<dbReference type="NCBIfam" id="TIGR01853">
    <property type="entry name" value="lipid_A_lpxD"/>
    <property type="match status" value="1"/>
</dbReference>
<dbReference type="Pfam" id="PF04613">
    <property type="entry name" value="LpxD"/>
    <property type="match status" value="1"/>
</dbReference>
<dbReference type="InterPro" id="IPR020573">
    <property type="entry name" value="UDP_GlcNAc_AcTrfase_non-rep"/>
</dbReference>